<dbReference type="Proteomes" id="UP000178758">
    <property type="component" value="Unassembled WGS sequence"/>
</dbReference>
<evidence type="ECO:0008006" key="3">
    <source>
        <dbReference type="Google" id="ProtNLM"/>
    </source>
</evidence>
<dbReference type="Gene3D" id="1.20.58.1290">
    <property type="entry name" value="CarD-like, C-terminal domain"/>
    <property type="match status" value="1"/>
</dbReference>
<name>A0A1F5DD90_9BACT</name>
<comment type="caution">
    <text evidence="1">The sequence shown here is derived from an EMBL/GenBank/DDBJ whole genome shotgun (WGS) entry which is preliminary data.</text>
</comment>
<evidence type="ECO:0000313" key="1">
    <source>
        <dbReference type="EMBL" id="OGD53137.1"/>
    </source>
</evidence>
<protein>
    <recommendedName>
        <fullName evidence="3">CarD-like/TRCF RNAP-interacting domain-containing protein</fullName>
    </recommendedName>
</protein>
<proteinExistence type="predicted"/>
<organism evidence="1 2">
    <name type="scientific">Candidatus Beckwithbacteria bacterium RBG_13_35_6</name>
    <dbReference type="NCBI Taxonomy" id="1797456"/>
    <lineage>
        <taxon>Bacteria</taxon>
        <taxon>Candidatus Beckwithiibacteriota</taxon>
    </lineage>
</organism>
<sequence length="169" mass="19367">MNNSKALRVGDKIVKCNKVYIIFKIKKDKIVDKKETTILFKPYFATEFNKTLILSIPLDCIDKTNIRLPISKKELINLFGELSKHVEAEIAIDISSAKELLSLNEPYKSAEVLRRLWLEKSDESASFTQSKEEVFKLAVSQLIEEVAFVGGYTLKKAKRKMQKALKKKI</sequence>
<dbReference type="AlphaFoldDB" id="A0A1F5DD90"/>
<dbReference type="EMBL" id="MEZJ01000043">
    <property type="protein sequence ID" value="OGD53137.1"/>
    <property type="molecule type" value="Genomic_DNA"/>
</dbReference>
<evidence type="ECO:0000313" key="2">
    <source>
        <dbReference type="Proteomes" id="UP000178758"/>
    </source>
</evidence>
<dbReference type="InterPro" id="IPR042215">
    <property type="entry name" value="CarD-like_C"/>
</dbReference>
<gene>
    <name evidence="1" type="ORF">A3J78_01015</name>
</gene>
<reference evidence="1 2" key="1">
    <citation type="journal article" date="2016" name="Nat. Commun.">
        <title>Thousands of microbial genomes shed light on interconnected biogeochemical processes in an aquifer system.</title>
        <authorList>
            <person name="Anantharaman K."/>
            <person name="Brown C.T."/>
            <person name="Hug L.A."/>
            <person name="Sharon I."/>
            <person name="Castelle C.J."/>
            <person name="Probst A.J."/>
            <person name="Thomas B.C."/>
            <person name="Singh A."/>
            <person name="Wilkins M.J."/>
            <person name="Karaoz U."/>
            <person name="Brodie E.L."/>
            <person name="Williams K.H."/>
            <person name="Hubbard S.S."/>
            <person name="Banfield J.F."/>
        </authorList>
    </citation>
    <scope>NUCLEOTIDE SEQUENCE [LARGE SCALE GENOMIC DNA]</scope>
</reference>
<accession>A0A1F5DD90</accession>